<dbReference type="PANTHER" id="PTHR33237:SF46">
    <property type="entry name" value="OS01G0606100 PROTEIN"/>
    <property type="match status" value="1"/>
</dbReference>
<reference evidence="2 3" key="1">
    <citation type="submission" date="2020-06" db="EMBL/GenBank/DDBJ databases">
        <title>Transcriptomic and genomic resources for Thalictrum thalictroides and T. hernandezii: Facilitating candidate gene discovery in an emerging model plant lineage.</title>
        <authorList>
            <person name="Arias T."/>
            <person name="Riano-Pachon D.M."/>
            <person name="Di Stilio V.S."/>
        </authorList>
    </citation>
    <scope>NUCLEOTIDE SEQUENCE [LARGE SCALE GENOMIC DNA]</scope>
    <source>
        <strain evidence="3">cv. WT478/WT964</strain>
        <tissue evidence="2">Leaves</tissue>
    </source>
</reference>
<evidence type="ECO:0000313" key="2">
    <source>
        <dbReference type="EMBL" id="KAF5194688.1"/>
    </source>
</evidence>
<protein>
    <submittedName>
        <fullName evidence="2">Transmembrane protein</fullName>
    </submittedName>
</protein>
<evidence type="ECO:0000313" key="3">
    <source>
        <dbReference type="Proteomes" id="UP000554482"/>
    </source>
</evidence>
<dbReference type="AlphaFoldDB" id="A0A7J6WCU1"/>
<evidence type="ECO:0000256" key="1">
    <source>
        <dbReference type="SAM" id="MobiDB-lite"/>
    </source>
</evidence>
<name>A0A7J6WCU1_THATH</name>
<keyword evidence="2" id="KW-0472">Membrane</keyword>
<keyword evidence="3" id="KW-1185">Reference proteome</keyword>
<feature type="compositionally biased region" description="Polar residues" evidence="1">
    <location>
        <begin position="33"/>
        <end position="65"/>
    </location>
</feature>
<dbReference type="OrthoDB" id="755532at2759"/>
<sequence>MERDEGARSSMNGILISLSAFLSHFAKQARSQVTKKFRTESTANTPRLGNTTPRSPLASSKQLLNKANPFAYKKKNSNKDNNHEEKFLDDEGFGDGGLWQRSILMGEKCQPPEFSGVIYYDHNGNQLPELPPRSPRVSPFPSYAYGMARDM</sequence>
<proteinExistence type="predicted"/>
<feature type="region of interest" description="Disordered" evidence="1">
    <location>
        <begin position="33"/>
        <end position="91"/>
    </location>
</feature>
<gene>
    <name evidence="2" type="ORF">FRX31_015725</name>
</gene>
<keyword evidence="2" id="KW-0812">Transmembrane</keyword>
<dbReference type="PANTHER" id="PTHR33237">
    <property type="entry name" value="F2P16.13 PROTEIN-RELATED"/>
    <property type="match status" value="1"/>
</dbReference>
<dbReference type="Proteomes" id="UP000554482">
    <property type="component" value="Unassembled WGS sequence"/>
</dbReference>
<feature type="compositionally biased region" description="Basic and acidic residues" evidence="1">
    <location>
        <begin position="77"/>
        <end position="86"/>
    </location>
</feature>
<comment type="caution">
    <text evidence="2">The sequence shown here is derived from an EMBL/GenBank/DDBJ whole genome shotgun (WGS) entry which is preliminary data.</text>
</comment>
<organism evidence="2 3">
    <name type="scientific">Thalictrum thalictroides</name>
    <name type="common">Rue-anemone</name>
    <name type="synonym">Anemone thalictroides</name>
    <dbReference type="NCBI Taxonomy" id="46969"/>
    <lineage>
        <taxon>Eukaryota</taxon>
        <taxon>Viridiplantae</taxon>
        <taxon>Streptophyta</taxon>
        <taxon>Embryophyta</taxon>
        <taxon>Tracheophyta</taxon>
        <taxon>Spermatophyta</taxon>
        <taxon>Magnoliopsida</taxon>
        <taxon>Ranunculales</taxon>
        <taxon>Ranunculaceae</taxon>
        <taxon>Thalictroideae</taxon>
        <taxon>Thalictrum</taxon>
    </lineage>
</organism>
<accession>A0A7J6WCU1</accession>
<dbReference type="EMBL" id="JABWDY010018383">
    <property type="protein sequence ID" value="KAF5194688.1"/>
    <property type="molecule type" value="Genomic_DNA"/>
</dbReference>